<reference evidence="2" key="1">
    <citation type="journal article" date="2014" name="Genome Announc.">
        <title>Draft genome sequence of Rhodosporidium toruloides CECT1137, an oleaginous yeast of biotechnological interest.</title>
        <authorList>
            <person name="Morin N."/>
            <person name="Calcas X."/>
            <person name="Devillers H."/>
            <person name="Durrens P."/>
            <person name="Sherman D.J."/>
            <person name="Nicaud J.-M."/>
            <person name="Neuveglise C."/>
        </authorList>
    </citation>
    <scope>NUCLEOTIDE SEQUENCE</scope>
    <source>
        <strain evidence="2">CECT1137</strain>
    </source>
</reference>
<dbReference type="EMBL" id="LK052944">
    <property type="protein sequence ID" value="CDR44540.1"/>
    <property type="molecule type" value="Genomic_DNA"/>
</dbReference>
<proteinExistence type="predicted"/>
<evidence type="ECO:0000313" key="2">
    <source>
        <dbReference type="EMBL" id="CDR44540.1"/>
    </source>
</evidence>
<accession>A0A061B9J2</accession>
<protein>
    <submittedName>
        <fullName evidence="2">RHTO0S09e05864g1_1</fullName>
    </submittedName>
</protein>
<evidence type="ECO:0000256" key="1">
    <source>
        <dbReference type="SAM" id="MobiDB-lite"/>
    </source>
</evidence>
<dbReference type="AlphaFoldDB" id="A0A061B9J2"/>
<organism evidence="2">
    <name type="scientific">Rhodotorula toruloides</name>
    <name type="common">Yeast</name>
    <name type="synonym">Rhodosporidium toruloides</name>
    <dbReference type="NCBI Taxonomy" id="5286"/>
    <lineage>
        <taxon>Eukaryota</taxon>
        <taxon>Fungi</taxon>
        <taxon>Dikarya</taxon>
        <taxon>Basidiomycota</taxon>
        <taxon>Pucciniomycotina</taxon>
        <taxon>Microbotryomycetes</taxon>
        <taxon>Sporidiobolales</taxon>
        <taxon>Sporidiobolaceae</taxon>
        <taxon>Rhodotorula</taxon>
    </lineage>
</organism>
<sequence length="447" mass="48962">MPLARYYIAPGMLAPLPAPVAVRPIGCFCCAPVGIEEEDGEATNFGLGEDKEACRELYGDATDVEMESPGQDASVTGDRSVSSEVGGRRRKRRHETVVGDGDANDSLLMKRRRTVAVGLAATSVVRADLPSILQVPHLLPTPPTSTLIPAASFLFDPLKKLRAYDPCLLPPLIINALRKSTAYLAGPGDSVPSLAPHFKVSDFFPDDGDLVFIPDVYFLERPVEPAWSVDYYRSFARFLQACGSSNESLVYECSLAAFGCLRPGSEPLLEQSRHITSRQPDKGVVYGNAALAGPLDGFEQLPKVLQKWVLTLRKVLIWAMEWPSELSPGQVLRFIKEARPAAHLVVREFADVLRIRHLVLRLECQMLASPPSRPSPTEQAARTILDWLNETNDEQRKFGFFCEADGKAKEPKDGWEKRVARLAKGVKVTREELDAVAAGGGGSVRKG</sequence>
<name>A0A061B9J2_RHOTO</name>
<feature type="region of interest" description="Disordered" evidence="1">
    <location>
        <begin position="66"/>
        <end position="98"/>
    </location>
</feature>
<gene>
    <name evidence="2" type="ORF">RHTO0S_09e05864g</name>
</gene>
<dbReference type="OrthoDB" id="2521178at2759"/>